<protein>
    <recommendedName>
        <fullName evidence="3">Mediator of RNA polymerase II transcription subunit 33A</fullName>
    </recommendedName>
</protein>
<comment type="caution">
    <text evidence="1">The sequence shown here is derived from an EMBL/GenBank/DDBJ whole genome shotgun (WGS) entry which is preliminary data.</text>
</comment>
<reference evidence="1 2" key="1">
    <citation type="journal article" date="2024" name="Plant Biotechnol. J.">
        <title>Dendrobium thyrsiflorum genome and its molecular insights into genes involved in important horticultural traits.</title>
        <authorList>
            <person name="Chen B."/>
            <person name="Wang J.Y."/>
            <person name="Zheng P.J."/>
            <person name="Li K.L."/>
            <person name="Liang Y.M."/>
            <person name="Chen X.F."/>
            <person name="Zhang C."/>
            <person name="Zhao X."/>
            <person name="He X."/>
            <person name="Zhang G.Q."/>
            <person name="Liu Z.J."/>
            <person name="Xu Q."/>
        </authorList>
    </citation>
    <scope>NUCLEOTIDE SEQUENCE [LARGE SCALE GENOMIC DNA]</scope>
    <source>
        <strain evidence="1">GZMU011</strain>
    </source>
</reference>
<dbReference type="EMBL" id="JANQDX010000003">
    <property type="protein sequence ID" value="KAL0926894.1"/>
    <property type="molecule type" value="Genomic_DNA"/>
</dbReference>
<gene>
    <name evidence="1" type="ORF">M5K25_003147</name>
</gene>
<evidence type="ECO:0000313" key="1">
    <source>
        <dbReference type="EMBL" id="KAL0926894.1"/>
    </source>
</evidence>
<sequence>MDPAGATSDDLESRFMAAFKASEERGDLPLARAMEVARCVGAGEGPNYELGQIIVSALCFENNTPSLWKLLDQAIAVRLLSPLHIIALLTARVIPHRRAQPEAYRLYLELLSRYGVTLSLLDFGASRDKITKSIDDALQLSHAFGIEKIDFCYMIVFCVLTIIIRLVDGVLEDFGMQFAFSDKDANKSGTEVFQDMDIDHVGNSIDKRKGHREQLHRCNILMTLEVVEKITADKKNKAFLRHIYLNMPEKFNSLLERLQLIEVHKSTLQSLISVNHIWAKLFANVHEVLDGEYKSNRFGLLGVLVDAGLSGPTFNYCLGNDRSACWIPFDIIMENAMDGRHLYAISSVEILTELTKTLQVFNQASWQETFMALFVSALRLVQRDREPWEGPIPHLDARLCMLLSIVPLAIVAVVKEEVHNSYPRSSFQYGMGTNKLTPRRDGLISSLQLLESYTALLTPPPSVVNAANNAASKAVTFITNFRNGSSSLGISGQKKASSVKAVGNMLHLIVEACIARKLIDTSAYFWPGFVVPYATSKDSMLIQESSWSTFMEGGQLNGSLEKILITVPASSVAELEKLYDTALNGSEEEQRSAAKILCGASLLRGWNIQEHAVRLVVKLLSPPIPAEFSGSGNSSHLIGYIPMISAVLFGVCSVEAVHIISFYGMVPEVAAALMPLCETFGTYPPQSIHRTSHVDETSIHSVFSCAFLFLLRLWKFYKPPQEHRIAVRGGTIRVESTLDSLLLMHNHRIAFQDSGSIVKSNSSTDSPKTLAGEPVYVDSFPKLRAWYFQNQACVASTLSGLCSKNPVHQVANKILDMIYRKITKGGPVSGNPSSTSSSNISESPVNSAEDACQRLFLPAWEVLEAVPFVLEAFLTACAYGRLSSRDLTTGLRDLVDFLPASLAVIVSYFSAEITRGIWKPVAMNGIDWPSPAANLLSVELEMKEILASAGVTLPNVYACGPVPMLPLPMAALVSLTITFKLDKNMEYVHAVIGQALESCSVGSPWPSMPIIGALWTQKVRRWHDFIVLSSSLSPFTCDKETIAQLIRCCFSSFLRTSNYHGVSSLLGHSISSKNFPFTIGPGYLYIRSCRSFHDTHFVNNMIVNLVVEWTHELVAGRACNSSTARLLSSQSSLASAASAVRKAATLGASLLCIAGGPLLLQVLYEETLPAMLLSTGDSGGRTGPATAAARLLEGYAMAYMLVLSGSFIWGNGKTSPAYTSLFTTRRTRSVGMHLEFVAGGVEGKVSVGCGPVTWRAYVTSLVGLLVRYVPAWISEVRQQTLRKLAAGLRGWGESELAVAILERGGAESLGLLVEFFM</sequence>
<dbReference type="Proteomes" id="UP001552299">
    <property type="component" value="Unassembled WGS sequence"/>
</dbReference>
<proteinExistence type="predicted"/>
<dbReference type="InterPro" id="IPR039638">
    <property type="entry name" value="MED33A/B"/>
</dbReference>
<dbReference type="PANTHER" id="PTHR33739">
    <property type="entry name" value="OS07G0681500 PROTEIN"/>
    <property type="match status" value="1"/>
</dbReference>
<name>A0ABD0VPC7_DENTH</name>
<evidence type="ECO:0008006" key="3">
    <source>
        <dbReference type="Google" id="ProtNLM"/>
    </source>
</evidence>
<evidence type="ECO:0000313" key="2">
    <source>
        <dbReference type="Proteomes" id="UP001552299"/>
    </source>
</evidence>
<keyword evidence="2" id="KW-1185">Reference proteome</keyword>
<dbReference type="PANTHER" id="PTHR33739:SF3">
    <property type="entry name" value="OS07G0681500 PROTEIN"/>
    <property type="match status" value="1"/>
</dbReference>
<accession>A0ABD0VPC7</accession>
<organism evidence="1 2">
    <name type="scientific">Dendrobium thyrsiflorum</name>
    <name type="common">Pinecone-like raceme dendrobium</name>
    <name type="synonym">Orchid</name>
    <dbReference type="NCBI Taxonomy" id="117978"/>
    <lineage>
        <taxon>Eukaryota</taxon>
        <taxon>Viridiplantae</taxon>
        <taxon>Streptophyta</taxon>
        <taxon>Embryophyta</taxon>
        <taxon>Tracheophyta</taxon>
        <taxon>Spermatophyta</taxon>
        <taxon>Magnoliopsida</taxon>
        <taxon>Liliopsida</taxon>
        <taxon>Asparagales</taxon>
        <taxon>Orchidaceae</taxon>
        <taxon>Epidendroideae</taxon>
        <taxon>Malaxideae</taxon>
        <taxon>Dendrobiinae</taxon>
        <taxon>Dendrobium</taxon>
    </lineage>
</organism>